<keyword evidence="3" id="KW-1185">Reference proteome</keyword>
<dbReference type="SMART" id="SM00028">
    <property type="entry name" value="TPR"/>
    <property type="match status" value="6"/>
</dbReference>
<dbReference type="PROSITE" id="PS50005">
    <property type="entry name" value="TPR"/>
    <property type="match status" value="3"/>
</dbReference>
<evidence type="ECO:0000256" key="1">
    <source>
        <dbReference type="PROSITE-ProRule" id="PRU00339"/>
    </source>
</evidence>
<feature type="repeat" description="TPR" evidence="1">
    <location>
        <begin position="607"/>
        <end position="640"/>
    </location>
</feature>
<evidence type="ECO:0000313" key="2">
    <source>
        <dbReference type="EMBL" id="SDT84816.1"/>
    </source>
</evidence>
<dbReference type="PANTHER" id="PTHR19959:SF119">
    <property type="entry name" value="FUNGAL LIPASE-LIKE DOMAIN-CONTAINING PROTEIN"/>
    <property type="match status" value="1"/>
</dbReference>
<evidence type="ECO:0000313" key="3">
    <source>
        <dbReference type="Proteomes" id="UP000182882"/>
    </source>
</evidence>
<dbReference type="SUPFAM" id="SSF48452">
    <property type="entry name" value="TPR-like"/>
    <property type="match status" value="1"/>
</dbReference>
<dbReference type="Pfam" id="PF13424">
    <property type="entry name" value="TPR_12"/>
    <property type="match status" value="1"/>
</dbReference>
<dbReference type="Gene3D" id="1.25.40.10">
    <property type="entry name" value="Tetratricopeptide repeat domain"/>
    <property type="match status" value="3"/>
</dbReference>
<dbReference type="RefSeq" id="WP_062557599.1">
    <property type="nucleotide sequence ID" value="NZ_CP013341.1"/>
</dbReference>
<dbReference type="KEGG" id="nur:ATY38_00695"/>
<name>A0A1H2DPT0_9PROT</name>
<dbReference type="Pfam" id="PF13374">
    <property type="entry name" value="TPR_10"/>
    <property type="match status" value="4"/>
</dbReference>
<accession>A0A1H2DPT0</accession>
<reference evidence="3" key="1">
    <citation type="submission" date="2016-10" db="EMBL/GenBank/DDBJ databases">
        <authorList>
            <person name="Varghese N."/>
            <person name="Submissions S."/>
        </authorList>
    </citation>
    <scope>NUCLEOTIDE SEQUENCE [LARGE SCALE GENOMIC DNA]</scope>
    <source>
        <strain evidence="3">Nm10</strain>
    </source>
</reference>
<dbReference type="AlphaFoldDB" id="A0A1H2DPT0"/>
<gene>
    <name evidence="2" type="ORF">SAMN05216406_102122</name>
</gene>
<organism evidence="2 3">
    <name type="scientific">Nitrosomonas ureae</name>
    <dbReference type="NCBI Taxonomy" id="44577"/>
    <lineage>
        <taxon>Bacteria</taxon>
        <taxon>Pseudomonadati</taxon>
        <taxon>Pseudomonadota</taxon>
        <taxon>Betaproteobacteria</taxon>
        <taxon>Nitrosomonadales</taxon>
        <taxon>Nitrosomonadaceae</taxon>
        <taxon>Nitrosomonas</taxon>
    </lineage>
</organism>
<keyword evidence="1" id="KW-0802">TPR repeat</keyword>
<dbReference type="InterPro" id="IPR019734">
    <property type="entry name" value="TPR_rpt"/>
</dbReference>
<feature type="repeat" description="TPR" evidence="1">
    <location>
        <begin position="745"/>
        <end position="778"/>
    </location>
</feature>
<feature type="repeat" description="TPR" evidence="1">
    <location>
        <begin position="837"/>
        <end position="870"/>
    </location>
</feature>
<dbReference type="EMBL" id="FNLN01000002">
    <property type="protein sequence ID" value="SDT84816.1"/>
    <property type="molecule type" value="Genomic_DNA"/>
</dbReference>
<sequence length="970" mass="109722">MLDLTLSKEQQEILAKFLDDKDRDAIIHQWLKEWGLGPLQTRVITRILLPKLVKYLGQGGLEVLQWLDDKLKQRFSAYHALSEKLAQAVLFKITRAKTLESLIVLRNTVSQHVDPEQWKVLDQQTKLWIQQFNRLDLISCSLGELKAPIRLQIDQPKLDSCQPSSRWLRAYNDFVPLLGRAHELQQLQFWCNFDAKFSWQVMIGEGGIGKTRLAHEFAKVCRDTPWDSGFLDHAALDQLVQHDQFANWALMVDTLIIIDYAATKLESLKKLIQQCVRITRDETIQPAAKLRILLLERHAEREQGWMKEILTTGEGALTDDIQDAWQPAMKLLPPQHHDTEQTMQEILQATLTSWEKLQKKSAPQLPHFSTADYQQLWRNTSGRPLYLQMAALHNCEIGSANQFLTWRSAMLLQQAVERERGYLRKLCKAAGVPMTLLERMVALLVFSGKISLQHPYLFNIIRQEAENCGYPQTEPAKTGNVLDQFLADANRADGMLNPIQPDLIGSVFAVTILRQGAGLQKTLQHAIVLGGETAWANLLRSTQDLYPIDDLALADWLIPLLNHQSRNELWQIAGMLPQYSVSLRSFSVRVYQALLSQSVAEDLPEQALIFNNLGSLYGELGRHEEALEAVQRAVEMRECLNAKNSGVFELDLGGSLNNLGIRYDKLGFLEKALEATQHSVEIYERLSEKKPNAFEAYLAIILNSLGNRYRKLGYRKKALQAGQRSLEILERLSAKNPDAFESDMAKSLNSLGGFYSELGHCKEALKVARRAVEIYERLNAKNPDAFEPDLASSLNNLGLFYSELKLHQEALGAAQRAVEICERLSERISDRFEPDLAMSLNNQGRFYHELGQREEALAAAQRAVKIYERLSGKNPDAYESGLAMSLGTLGSIFRGNEDALAAATFIRGIQVLSRLFFRMPMAFDHLMVKLCKAYFSCCAHAGQDPDEELLIPIMEKLEALSSESSAADSN</sequence>
<dbReference type="PANTHER" id="PTHR19959">
    <property type="entry name" value="KINESIN LIGHT CHAIN"/>
    <property type="match status" value="1"/>
</dbReference>
<proteinExistence type="predicted"/>
<dbReference type="InterPro" id="IPR011990">
    <property type="entry name" value="TPR-like_helical_dom_sf"/>
</dbReference>
<dbReference type="Proteomes" id="UP000182882">
    <property type="component" value="Unassembled WGS sequence"/>
</dbReference>
<dbReference type="PROSITE" id="PS50293">
    <property type="entry name" value="TPR_REGION"/>
    <property type="match status" value="1"/>
</dbReference>
<protein>
    <submittedName>
        <fullName evidence="2">Tetratricopeptide repeat-containing protein</fullName>
    </submittedName>
</protein>